<accession>A0A6C0UA65</accession>
<dbReference type="SUPFAM" id="SSF55174">
    <property type="entry name" value="Alpha-L RNA-binding motif"/>
    <property type="match status" value="1"/>
</dbReference>
<dbReference type="GO" id="GO:0005840">
    <property type="term" value="C:ribosome"/>
    <property type="evidence" value="ECO:0007669"/>
    <property type="project" value="UniProtKB-KW"/>
</dbReference>
<reference evidence="3" key="1">
    <citation type="journal article" date="2019" name="Mitochondrial DNA Part B Resour">
        <title>The complete mitochondrial genome of Gruberia lanceolata (Gruber, 1884) Kahl, 1932 (Ciliophora: Heterotrichea).</title>
        <authorList>
            <person name="Park M.-H."/>
            <person name="Min G.-S."/>
        </authorList>
    </citation>
    <scope>NUCLEOTIDE SEQUENCE</scope>
    <source>
        <strain evidence="3">Gben1</strain>
    </source>
</reference>
<sequence>MNNKISIYNNSSGDLKNKYKNFMKYVFQEKLTVMRLLNFSKFIFININKNIFNIKFMFLFIHMIKLTKFLFKKFLLDLYYRFSNKGPIDIEFIGRKGFYFKKPVIANMHLIPWFLKTRTIYTVVGDWKYLPLNFTFSGIESPYIILYDKKPFWKFYESFTFLRDFWSLSFFKISDSFVLLKNNNLITNLDSKITQLTLRKLINKKKQYHNYFNLNNNIKYLNLNTYFKSIFSTKIETNNVFSRHFKNKSNFNSLGINRVSNKFIDLKHRQIMTIKSYRADLKYLFFIKKKEHYISKFCLKFKNKLYSNFNFLKYFELRLINVLLRVHFVHLLKDARFLIKNGFVLVNNKVVFNENYILKLGDKVNILFNKSFYVLYRECFSSSITRYYRMWPYIFTNFRNMNNASKEKTKIIPYWVTKSLWSEESVPKYLEVDYITMSFFIIYEPKTILDIFPYYYLNFKLNAVRLYNWRFYF</sequence>
<keyword evidence="3" id="KW-0687">Ribonucleoprotein</keyword>
<dbReference type="InterPro" id="IPR036986">
    <property type="entry name" value="S4_RNA-bd_sf"/>
</dbReference>
<dbReference type="PROSITE" id="PS50889">
    <property type="entry name" value="S4"/>
    <property type="match status" value="1"/>
</dbReference>
<organism evidence="3">
    <name type="scientific">Gruberia lanceolata</name>
    <dbReference type="NCBI Taxonomy" id="1978530"/>
    <lineage>
        <taxon>Eukaryota</taxon>
        <taxon>Sar</taxon>
        <taxon>Alveolata</taxon>
        <taxon>Ciliophora</taxon>
        <taxon>Postciliodesmatophora</taxon>
        <taxon>Heterotrichea</taxon>
        <taxon>Heterotrichida</taxon>
        <taxon>Spirostomidae</taxon>
        <taxon>Gruberia</taxon>
    </lineage>
</organism>
<keyword evidence="3" id="KW-0689">Ribosomal protein</keyword>
<protein>
    <submittedName>
        <fullName evidence="3">Ribosomal protein S4</fullName>
    </submittedName>
</protein>
<evidence type="ECO:0000259" key="2">
    <source>
        <dbReference type="SMART" id="SM00363"/>
    </source>
</evidence>
<keyword evidence="1" id="KW-0694">RNA-binding</keyword>
<dbReference type="GO" id="GO:0003723">
    <property type="term" value="F:RNA binding"/>
    <property type="evidence" value="ECO:0007669"/>
    <property type="project" value="UniProtKB-KW"/>
</dbReference>
<proteinExistence type="predicted"/>
<dbReference type="SMART" id="SM00363">
    <property type="entry name" value="S4"/>
    <property type="match status" value="1"/>
</dbReference>
<dbReference type="AlphaFoldDB" id="A0A6C0UA65"/>
<evidence type="ECO:0000313" key="3">
    <source>
        <dbReference type="EMBL" id="QIB71989.1"/>
    </source>
</evidence>
<dbReference type="Gene3D" id="3.10.290.10">
    <property type="entry name" value="RNA-binding S4 domain"/>
    <property type="match status" value="1"/>
</dbReference>
<feature type="domain" description="RNA-binding S4" evidence="2">
    <location>
        <begin position="317"/>
        <end position="378"/>
    </location>
</feature>
<geneLocation type="mitochondrion" evidence="3"/>
<gene>
    <name evidence="3" type="primary">rps4</name>
</gene>
<evidence type="ECO:0000256" key="1">
    <source>
        <dbReference type="PROSITE-ProRule" id="PRU00182"/>
    </source>
</evidence>
<dbReference type="Pfam" id="PF01479">
    <property type="entry name" value="S4"/>
    <property type="match status" value="1"/>
</dbReference>
<name>A0A6C0UA65_9CILI</name>
<dbReference type="EMBL" id="MK301177">
    <property type="protein sequence ID" value="QIB71989.1"/>
    <property type="molecule type" value="Genomic_DNA"/>
</dbReference>
<keyword evidence="3" id="KW-0496">Mitochondrion</keyword>
<dbReference type="CDD" id="cd00165">
    <property type="entry name" value="S4"/>
    <property type="match status" value="1"/>
</dbReference>
<dbReference type="InterPro" id="IPR002942">
    <property type="entry name" value="S4_RNA-bd"/>
</dbReference>